<protein>
    <submittedName>
        <fullName evidence="2">Uncharacterized protein</fullName>
    </submittedName>
</protein>
<name>A0A4U6WE01_SETVI</name>
<dbReference type="Gramene" id="TKW39993">
    <property type="protein sequence ID" value="TKW39993"/>
    <property type="gene ID" value="SEVIR_1G216350v2"/>
</dbReference>
<gene>
    <name evidence="2" type="ORF">SEVIR_1G216350v2</name>
</gene>
<feature type="region of interest" description="Disordered" evidence="1">
    <location>
        <begin position="15"/>
        <end position="43"/>
    </location>
</feature>
<accession>A0A4U6WE01</accession>
<dbReference type="AlphaFoldDB" id="A0A4U6WE01"/>
<dbReference type="EMBL" id="CM016552">
    <property type="protein sequence ID" value="TKW39993.1"/>
    <property type="molecule type" value="Genomic_DNA"/>
</dbReference>
<evidence type="ECO:0000313" key="2">
    <source>
        <dbReference type="EMBL" id="TKW39993.1"/>
    </source>
</evidence>
<reference evidence="2" key="1">
    <citation type="submission" date="2019-03" db="EMBL/GenBank/DDBJ databases">
        <title>WGS assembly of Setaria viridis.</title>
        <authorList>
            <person name="Huang P."/>
            <person name="Jenkins J."/>
            <person name="Grimwood J."/>
            <person name="Barry K."/>
            <person name="Healey A."/>
            <person name="Mamidi S."/>
            <person name="Sreedasyam A."/>
            <person name="Shu S."/>
            <person name="Feldman M."/>
            <person name="Wu J."/>
            <person name="Yu Y."/>
            <person name="Chen C."/>
            <person name="Johnson J."/>
            <person name="Rokhsar D."/>
            <person name="Baxter I."/>
            <person name="Schmutz J."/>
            <person name="Brutnell T."/>
            <person name="Kellogg E."/>
        </authorList>
    </citation>
    <scope>NUCLEOTIDE SEQUENCE [LARGE SCALE GENOMIC DNA]</scope>
</reference>
<sequence>MKYFEQSRRERVGLEERKKNRKIRTTESCRRRLSRTTGQNDGHVRRRSRLLRWHACTVEDHDIAIPRAYPFHPAVLLCQERVQANQCRRRPIHPRRRFSLQFHPPKVPPATPQRPKLLHSPAFRRQAPVCRHTNPQAAVTQFPKTSQLLKWKSWISAGDGQRSRSVECLF</sequence>
<evidence type="ECO:0000313" key="3">
    <source>
        <dbReference type="Proteomes" id="UP000298652"/>
    </source>
</evidence>
<evidence type="ECO:0000256" key="1">
    <source>
        <dbReference type="SAM" id="MobiDB-lite"/>
    </source>
</evidence>
<organism evidence="2 3">
    <name type="scientific">Setaria viridis</name>
    <name type="common">Green bristlegrass</name>
    <name type="synonym">Setaria italica subsp. viridis</name>
    <dbReference type="NCBI Taxonomy" id="4556"/>
    <lineage>
        <taxon>Eukaryota</taxon>
        <taxon>Viridiplantae</taxon>
        <taxon>Streptophyta</taxon>
        <taxon>Embryophyta</taxon>
        <taxon>Tracheophyta</taxon>
        <taxon>Spermatophyta</taxon>
        <taxon>Magnoliopsida</taxon>
        <taxon>Liliopsida</taxon>
        <taxon>Poales</taxon>
        <taxon>Poaceae</taxon>
        <taxon>PACMAD clade</taxon>
        <taxon>Panicoideae</taxon>
        <taxon>Panicodae</taxon>
        <taxon>Paniceae</taxon>
        <taxon>Cenchrinae</taxon>
        <taxon>Setaria</taxon>
    </lineage>
</organism>
<dbReference type="Proteomes" id="UP000298652">
    <property type="component" value="Chromosome 1"/>
</dbReference>
<proteinExistence type="predicted"/>
<keyword evidence="3" id="KW-1185">Reference proteome</keyword>
<feature type="compositionally biased region" description="Basic and acidic residues" evidence="1">
    <location>
        <begin position="15"/>
        <end position="30"/>
    </location>
</feature>